<organism evidence="2 3">
    <name type="scientific">Rhizophagus irregularis</name>
    <dbReference type="NCBI Taxonomy" id="588596"/>
    <lineage>
        <taxon>Eukaryota</taxon>
        <taxon>Fungi</taxon>
        <taxon>Fungi incertae sedis</taxon>
        <taxon>Mucoromycota</taxon>
        <taxon>Glomeromycotina</taxon>
        <taxon>Glomeromycetes</taxon>
        <taxon>Glomerales</taxon>
        <taxon>Glomeraceae</taxon>
        <taxon>Rhizophagus</taxon>
    </lineage>
</organism>
<gene>
    <name evidence="1" type="ORF">RhiirA4_294416</name>
    <name evidence="2" type="ORF">RhiirA4_303793</name>
</gene>
<proteinExistence type="predicted"/>
<evidence type="ECO:0000313" key="3">
    <source>
        <dbReference type="Proteomes" id="UP000234323"/>
    </source>
</evidence>
<evidence type="ECO:0000313" key="2">
    <source>
        <dbReference type="EMBL" id="PKY60426.1"/>
    </source>
</evidence>
<name>A0A2I1HNI0_9GLOM</name>
<dbReference type="VEuPathDB" id="FungiDB:FUN_000450"/>
<sequence>SKSDFKVMVQEYTESLNEKFRDKAFIDEETYKDIVKLLSENNKTLHDPNWRNWARNNFRAKEAIEKKQAGTITLPVLIKERMWNEFCNAHVQLGHGGVSNTYAKLKSKWSNVKQDLVVKFISKCITCSLRK</sequence>
<comment type="caution">
    <text evidence="2">The sequence shown here is derived from an EMBL/GenBank/DDBJ whole genome shotgun (WGS) entry which is preliminary data.</text>
</comment>
<dbReference type="EMBL" id="LLXI01001792">
    <property type="protein sequence ID" value="PKY55175.1"/>
    <property type="molecule type" value="Genomic_DNA"/>
</dbReference>
<reference evidence="2 3" key="1">
    <citation type="submission" date="2015-10" db="EMBL/GenBank/DDBJ databases">
        <title>Genome analyses suggest a sexual origin of heterokaryosis in a supposedly ancient asexual fungus.</title>
        <authorList>
            <person name="Ropars J."/>
            <person name="Sedzielewska K."/>
            <person name="Noel J."/>
            <person name="Charron P."/>
            <person name="Farinelli L."/>
            <person name="Marton T."/>
            <person name="Kruger M."/>
            <person name="Pelin A."/>
            <person name="Brachmann A."/>
            <person name="Corradi N."/>
        </authorList>
    </citation>
    <scope>NUCLEOTIDE SEQUENCE [LARGE SCALE GENOMIC DNA]</scope>
    <source>
        <strain evidence="2 3">A4</strain>
    </source>
</reference>
<dbReference type="VEuPathDB" id="FungiDB:RhiirA1_481000"/>
<dbReference type="Proteomes" id="UP000234323">
    <property type="component" value="Unassembled WGS sequence"/>
</dbReference>
<evidence type="ECO:0000313" key="1">
    <source>
        <dbReference type="EMBL" id="PKY55175.1"/>
    </source>
</evidence>
<dbReference type="EMBL" id="LLXI01004255">
    <property type="protein sequence ID" value="PKY60426.1"/>
    <property type="molecule type" value="Genomic_DNA"/>
</dbReference>
<evidence type="ECO:0008006" key="4">
    <source>
        <dbReference type="Google" id="ProtNLM"/>
    </source>
</evidence>
<dbReference type="AlphaFoldDB" id="A0A2I1HNI0"/>
<protein>
    <recommendedName>
        <fullName evidence="4">Integrase zinc-binding domain-containing protein</fullName>
    </recommendedName>
</protein>
<feature type="non-terminal residue" evidence="2">
    <location>
        <position position="1"/>
    </location>
</feature>
<keyword evidence="3" id="KW-1185">Reference proteome</keyword>
<feature type="non-terminal residue" evidence="2">
    <location>
        <position position="131"/>
    </location>
</feature>
<accession>A0A2I1HNI0</accession>